<evidence type="ECO:0000256" key="3">
    <source>
        <dbReference type="ARBA" id="ARBA00023002"/>
    </source>
</evidence>
<sequence>MRTITLSNGVKMPMIGLGTWQMKEPVTTRNTIQKAIDIGYRHIDTANIYKNEHIIGEILELNKELLRSDLFITSKVPPTRVQNSEQVLSTFNKTLQDLKTDYVDLYLIHWPGASKVKPTNADKLEQIRLTTWSVLEQLYEQGKCRAIGVSNFNEDHLSSFIEKVKIKPHVNQIEYHPLFWKRHSKLEAICKDNNIVLQGYSPFAQGAIFEYGITSGQALKWCVFERNVVVLPKSIHEERLKDNFMSIQDGEGLSKTESDKINMLNVTKRVCWDPDTIK</sequence>
<evidence type="ECO:0000256" key="5">
    <source>
        <dbReference type="PIRSR" id="PIRSR000097-2"/>
    </source>
</evidence>
<dbReference type="AlphaFoldDB" id="A0AAW2ZFS4"/>
<keyword evidence="9" id="KW-1185">Reference proteome</keyword>
<keyword evidence="3" id="KW-0560">Oxidoreductase</keyword>
<dbReference type="InterPro" id="IPR036812">
    <property type="entry name" value="NAD(P)_OxRdtase_dom_sf"/>
</dbReference>
<dbReference type="Gene3D" id="3.20.20.100">
    <property type="entry name" value="NADP-dependent oxidoreductase domain"/>
    <property type="match status" value="1"/>
</dbReference>
<protein>
    <submittedName>
        <fullName evidence="8">9,11-endoperoxide prostaglandin H2 reductase</fullName>
    </submittedName>
</protein>
<dbReference type="PANTHER" id="PTHR43827:SF3">
    <property type="entry name" value="NADP-DEPENDENT OXIDOREDUCTASE DOMAIN-CONTAINING PROTEIN"/>
    <property type="match status" value="1"/>
</dbReference>
<accession>A0AAW2ZFS4</accession>
<keyword evidence="2" id="KW-0521">NADP</keyword>
<dbReference type="EMBL" id="JAOPGA020001431">
    <property type="protein sequence ID" value="KAL0488300.1"/>
    <property type="molecule type" value="Genomic_DNA"/>
</dbReference>
<reference evidence="8 9" key="1">
    <citation type="submission" date="2024-03" db="EMBL/GenBank/DDBJ databases">
        <title>The Acrasis kona genome and developmental transcriptomes reveal deep origins of eukaryotic multicellular pathways.</title>
        <authorList>
            <person name="Sheikh S."/>
            <person name="Fu C.-J."/>
            <person name="Brown M.W."/>
            <person name="Baldauf S.L."/>
        </authorList>
    </citation>
    <scope>NUCLEOTIDE SEQUENCE [LARGE SCALE GENOMIC DNA]</scope>
    <source>
        <strain evidence="8 9">ATCC MYA-3509</strain>
    </source>
</reference>
<evidence type="ECO:0000313" key="8">
    <source>
        <dbReference type="EMBL" id="KAL0488300.1"/>
    </source>
</evidence>
<evidence type="ECO:0000259" key="7">
    <source>
        <dbReference type="Pfam" id="PF00248"/>
    </source>
</evidence>
<dbReference type="PANTHER" id="PTHR43827">
    <property type="entry name" value="2,5-DIKETO-D-GLUCONIC ACID REDUCTASE"/>
    <property type="match status" value="1"/>
</dbReference>
<dbReference type="PIRSF" id="PIRSF000097">
    <property type="entry name" value="AKR"/>
    <property type="match status" value="1"/>
</dbReference>
<evidence type="ECO:0000256" key="1">
    <source>
        <dbReference type="ARBA" id="ARBA00007905"/>
    </source>
</evidence>
<dbReference type="InterPro" id="IPR023210">
    <property type="entry name" value="NADP_OxRdtase_dom"/>
</dbReference>
<dbReference type="PROSITE" id="PS00798">
    <property type="entry name" value="ALDOKETO_REDUCTASE_1"/>
    <property type="match status" value="1"/>
</dbReference>
<gene>
    <name evidence="8" type="ORF">AKO1_015473</name>
</gene>
<dbReference type="InterPro" id="IPR020471">
    <property type="entry name" value="AKR"/>
</dbReference>
<comment type="caution">
    <text evidence="8">The sequence shown here is derived from an EMBL/GenBank/DDBJ whole genome shotgun (WGS) entry which is preliminary data.</text>
</comment>
<dbReference type="Proteomes" id="UP001431209">
    <property type="component" value="Unassembled WGS sequence"/>
</dbReference>
<feature type="site" description="Lowers pKa of active site Tyr" evidence="6">
    <location>
        <position position="75"/>
    </location>
</feature>
<organism evidence="8 9">
    <name type="scientific">Acrasis kona</name>
    <dbReference type="NCBI Taxonomy" id="1008807"/>
    <lineage>
        <taxon>Eukaryota</taxon>
        <taxon>Discoba</taxon>
        <taxon>Heterolobosea</taxon>
        <taxon>Tetramitia</taxon>
        <taxon>Eutetramitia</taxon>
        <taxon>Acrasidae</taxon>
        <taxon>Acrasis</taxon>
    </lineage>
</organism>
<dbReference type="PROSITE" id="PS00062">
    <property type="entry name" value="ALDOKETO_REDUCTASE_2"/>
    <property type="match status" value="1"/>
</dbReference>
<evidence type="ECO:0000313" key="9">
    <source>
        <dbReference type="Proteomes" id="UP001431209"/>
    </source>
</evidence>
<dbReference type="InterPro" id="IPR018170">
    <property type="entry name" value="Aldo/ket_reductase_CS"/>
</dbReference>
<dbReference type="Pfam" id="PF00248">
    <property type="entry name" value="Aldo_ket_red"/>
    <property type="match status" value="1"/>
</dbReference>
<dbReference type="GO" id="GO:0016616">
    <property type="term" value="F:oxidoreductase activity, acting on the CH-OH group of donors, NAD or NADP as acceptor"/>
    <property type="evidence" value="ECO:0007669"/>
    <property type="project" value="UniProtKB-ARBA"/>
</dbReference>
<dbReference type="PRINTS" id="PR00069">
    <property type="entry name" value="ALDKETRDTASE"/>
</dbReference>
<evidence type="ECO:0000256" key="2">
    <source>
        <dbReference type="ARBA" id="ARBA00022857"/>
    </source>
</evidence>
<evidence type="ECO:0000256" key="6">
    <source>
        <dbReference type="PIRSR" id="PIRSR000097-3"/>
    </source>
</evidence>
<feature type="binding site" evidence="5">
    <location>
        <position position="109"/>
    </location>
    <ligand>
        <name>substrate</name>
    </ligand>
</feature>
<evidence type="ECO:0000256" key="4">
    <source>
        <dbReference type="PIRSR" id="PIRSR000097-1"/>
    </source>
</evidence>
<proteinExistence type="inferred from homology"/>
<dbReference type="CDD" id="cd19071">
    <property type="entry name" value="AKR_AKR1-5-like"/>
    <property type="match status" value="1"/>
</dbReference>
<name>A0AAW2ZFS4_9EUKA</name>
<comment type="similarity">
    <text evidence="1">Belongs to the aldo/keto reductase family.</text>
</comment>
<feature type="active site" description="Proton donor" evidence="4">
    <location>
        <position position="49"/>
    </location>
</feature>
<feature type="domain" description="NADP-dependent oxidoreductase" evidence="7">
    <location>
        <begin position="15"/>
        <end position="209"/>
    </location>
</feature>
<dbReference type="SUPFAM" id="SSF51430">
    <property type="entry name" value="NAD(P)-linked oxidoreductase"/>
    <property type="match status" value="1"/>
</dbReference>